<dbReference type="GO" id="GO:0005829">
    <property type="term" value="C:cytosol"/>
    <property type="evidence" value="ECO:0007669"/>
    <property type="project" value="GOC"/>
</dbReference>
<feature type="compositionally biased region" description="Polar residues" evidence="7">
    <location>
        <begin position="12"/>
        <end position="28"/>
    </location>
</feature>
<dbReference type="InterPro" id="IPR056459">
    <property type="entry name" value="TPR_DOP1"/>
</dbReference>
<feature type="compositionally biased region" description="Basic and acidic residues" evidence="7">
    <location>
        <begin position="1"/>
        <end position="11"/>
    </location>
</feature>
<proteinExistence type="inferred from homology"/>
<dbReference type="InterPro" id="IPR056457">
    <property type="entry name" value="DOP1_C"/>
</dbReference>
<keyword evidence="5" id="KW-0472">Membrane</keyword>
<evidence type="ECO:0000256" key="2">
    <source>
        <dbReference type="ARBA" id="ARBA00022448"/>
    </source>
</evidence>
<dbReference type="InterPro" id="IPR007249">
    <property type="entry name" value="DOP1_N"/>
</dbReference>
<comment type="similarity">
    <text evidence="6">Belongs to the DOP1 family.</text>
</comment>
<dbReference type="OMA" id="SHFNDYW"/>
<dbReference type="Pfam" id="PF24598">
    <property type="entry name" value="DOP1_C"/>
    <property type="match status" value="1"/>
</dbReference>
<comment type="caution">
    <text evidence="12">The sequence shown here is derived from an EMBL/GenBank/DDBJ whole genome shotgun (WGS) entry which is preliminary data.</text>
</comment>
<feature type="domain" description="DOP1-like middle TPR" evidence="9">
    <location>
        <begin position="397"/>
        <end position="616"/>
    </location>
</feature>
<keyword evidence="2" id="KW-0813">Transport</keyword>
<comment type="subcellular location">
    <subcellularLocation>
        <location evidence="1">Golgi apparatus membrane</location>
        <topology evidence="1">Peripheral membrane protein</topology>
    </subcellularLocation>
</comment>
<dbReference type="GO" id="GO:0005802">
    <property type="term" value="C:trans-Golgi network"/>
    <property type="evidence" value="ECO:0007669"/>
    <property type="project" value="TreeGrafter"/>
</dbReference>
<protein>
    <submittedName>
        <fullName evidence="12">Dopey, N-terminal-domain-containing protein</fullName>
    </submittedName>
</protein>
<keyword evidence="3" id="KW-0653">Protein transport</keyword>
<evidence type="ECO:0000313" key="12">
    <source>
        <dbReference type="EMBL" id="ORY92300.1"/>
    </source>
</evidence>
<dbReference type="GO" id="GO:0000139">
    <property type="term" value="C:Golgi membrane"/>
    <property type="evidence" value="ECO:0007669"/>
    <property type="project" value="UniProtKB-SubCell"/>
</dbReference>
<evidence type="ECO:0000313" key="13">
    <source>
        <dbReference type="Proteomes" id="UP000242180"/>
    </source>
</evidence>
<dbReference type="EMBL" id="MCGN01000010">
    <property type="protein sequence ID" value="ORY92300.1"/>
    <property type="molecule type" value="Genomic_DNA"/>
</dbReference>
<dbReference type="InterPro" id="IPR040314">
    <property type="entry name" value="DOP1"/>
</dbReference>
<feature type="domain" description="DOP1 N-terminal" evidence="8">
    <location>
        <begin position="101"/>
        <end position="388"/>
    </location>
</feature>
<dbReference type="PANTHER" id="PTHR14042">
    <property type="entry name" value="DOPEY-RELATED"/>
    <property type="match status" value="1"/>
</dbReference>
<evidence type="ECO:0000256" key="5">
    <source>
        <dbReference type="ARBA" id="ARBA00023136"/>
    </source>
</evidence>
<evidence type="ECO:0000256" key="6">
    <source>
        <dbReference type="ARBA" id="ARBA00046326"/>
    </source>
</evidence>
<evidence type="ECO:0000256" key="7">
    <source>
        <dbReference type="SAM" id="MobiDB-lite"/>
    </source>
</evidence>
<evidence type="ECO:0000256" key="3">
    <source>
        <dbReference type="ARBA" id="ARBA00022927"/>
    </source>
</evidence>
<dbReference type="Pfam" id="PF24597">
    <property type="entry name" value="TPR_DOP1_M"/>
    <property type="match status" value="1"/>
</dbReference>
<feature type="compositionally biased region" description="Polar residues" evidence="7">
    <location>
        <begin position="639"/>
        <end position="653"/>
    </location>
</feature>
<dbReference type="OrthoDB" id="297643at2759"/>
<feature type="domain" description="DOP1-like TPR" evidence="11">
    <location>
        <begin position="1204"/>
        <end position="1258"/>
    </location>
</feature>
<dbReference type="InterPro" id="IPR056458">
    <property type="entry name" value="TPR_DOP1_M"/>
</dbReference>
<dbReference type="Proteomes" id="UP000242180">
    <property type="component" value="Unassembled WGS sequence"/>
</dbReference>
<dbReference type="GO" id="GO:0015031">
    <property type="term" value="P:protein transport"/>
    <property type="evidence" value="ECO:0007669"/>
    <property type="project" value="UniProtKB-KW"/>
</dbReference>
<dbReference type="FunCoup" id="A0A1X2H3B1">
    <property type="interactions" value="156"/>
</dbReference>
<evidence type="ECO:0000259" key="11">
    <source>
        <dbReference type="Pfam" id="PF24601"/>
    </source>
</evidence>
<feature type="compositionally biased region" description="Low complexity" evidence="7">
    <location>
        <begin position="70"/>
        <end position="86"/>
    </location>
</feature>
<evidence type="ECO:0000259" key="9">
    <source>
        <dbReference type="Pfam" id="PF24597"/>
    </source>
</evidence>
<keyword evidence="4" id="KW-0333">Golgi apparatus</keyword>
<evidence type="ECO:0000259" key="10">
    <source>
        <dbReference type="Pfam" id="PF24598"/>
    </source>
</evidence>
<feature type="domain" description="DOP1-like C-terminal" evidence="10">
    <location>
        <begin position="1548"/>
        <end position="2042"/>
    </location>
</feature>
<reference evidence="12 13" key="1">
    <citation type="submission" date="2016-07" db="EMBL/GenBank/DDBJ databases">
        <title>Pervasive Adenine N6-methylation of Active Genes in Fungi.</title>
        <authorList>
            <consortium name="DOE Joint Genome Institute"/>
            <person name="Mondo S.J."/>
            <person name="Dannebaum R.O."/>
            <person name="Kuo R.C."/>
            <person name="Labutti K."/>
            <person name="Haridas S."/>
            <person name="Kuo A."/>
            <person name="Salamov A."/>
            <person name="Ahrendt S.R."/>
            <person name="Lipzen A."/>
            <person name="Sullivan W."/>
            <person name="Andreopoulos W.B."/>
            <person name="Clum A."/>
            <person name="Lindquist E."/>
            <person name="Daum C."/>
            <person name="Ramamoorthy G.K."/>
            <person name="Gryganskyi A."/>
            <person name="Culley D."/>
            <person name="Magnuson J.K."/>
            <person name="James T.Y."/>
            <person name="O'Malley M.A."/>
            <person name="Stajich J.E."/>
            <person name="Spatafora J.W."/>
            <person name="Visel A."/>
            <person name="Grigoriev I.V."/>
        </authorList>
    </citation>
    <scope>NUCLEOTIDE SEQUENCE [LARGE SCALE GENOMIC DNA]</scope>
    <source>
        <strain evidence="12 13">NRRL 2496</strain>
    </source>
</reference>
<dbReference type="InParanoid" id="A0A1X2H3B1"/>
<dbReference type="PANTHER" id="PTHR14042:SF24">
    <property type="entry name" value="PROTEIN DOPEY-1 HOMOLOG"/>
    <property type="match status" value="1"/>
</dbReference>
<evidence type="ECO:0000259" key="8">
    <source>
        <dbReference type="Pfam" id="PF04118"/>
    </source>
</evidence>
<dbReference type="Pfam" id="PF04118">
    <property type="entry name" value="Dopey_N"/>
    <property type="match status" value="1"/>
</dbReference>
<keyword evidence="13" id="KW-1185">Reference proteome</keyword>
<accession>A0A1X2H3B1</accession>
<dbReference type="Pfam" id="PF24601">
    <property type="entry name" value="TPR_DOP1"/>
    <property type="match status" value="1"/>
</dbReference>
<evidence type="ECO:0000256" key="1">
    <source>
        <dbReference type="ARBA" id="ARBA00004395"/>
    </source>
</evidence>
<sequence length="2068" mass="234393">MEGRNNHHHPNESSAKNLSPHSPLSISQKLFRKISIRSLSEPSDNETDNSLPGSPGSPRSESVHSSPKQTSRPLSSSATTATSPLAKLEQNTAKEQAYTSDPRFRKYVQLIEKNLNSFDAVNEWADIISFLGRLLKSFQAYPQFPIIPRKHTVAKRLAQCLNPGFPAGVHQKTLDVYAYILETIGTDQLADDLALWSLGLFPFVQYAAMHVKPQLLSIFETYYFPLKQRLRPAMRGFIIALLPALDEEGSEFFDKVVVLMDHLANTVNLPFFYSCLWLVLISNPNLRPPALNYLLRRLPKIVDQEETALVLGIENVGLMVRAFSATLTDSQLLVQRGMLELLVQNFQLKHRTIPNDDLVVLMRAALSIVLRKDMSLNRRLYAWLLGNENGSQLQMVYFDKFAKKAATQAVRGLFFATTDAGSNQFHDEEQFVTESQRPYKILISLLDKWEIGQPVVQDIFVDSLTSLQIHVRRGTHGAEILQTANMWMEMTEPYLIWMKLFEMADGSFPGKSPAVQGSKLSSSKSADLENLRLLEFALTSFKFTDEEIKHMHLPLFVGSLTQKLYDSIRHDSFIDVLPLIDQCLRLVHIILQAIPESFFWDRKGSKAVSNDPSSENSARREFQTGTSVLNYAREFYTMQTQQQRPSQNNNESAANGLASEHMPSADDEGDLSTTHNTSNANASAVAAIPTRPAYGPIRGSILVQELLNYLTQFLVELVNRYIVPPEDQDAGVDVGVDGKRLRSIDAQLEKILHSVCRALTFVVQRSDERFTWQDGHQEALTRTLLLCCQEGREFGVVDAGLSTLTQVAKRGHFVYGDMLKKRSALKKVLDRLWSFLSPRAPLLHMRTVQMMWRVTETSHARLVEGIVAEYLITSDDAERLENYEKFGIVWELSDDILETSTVFARPMFIILDLLREGASPMDRRVGETWIRRHLRSYIRLLEPFVLTLLDKGILRRAAELVVPCEHQTLKHGNDPVVVPYFLYMRPFDMETVDYMFKTLIALAQFGSLGFLKTCRNHRVGTSGSMSGLIETGVGISLHEGQHASLSFLELLVRIALQFLESEPCEKHQVVMLKPTRSIQLHATDLLYLMMSRLDFVDMKLTRMIQETVLRKLLYCVATENLELQQKLLHLLHATMAITSVTALGHHHAASASPKVDKHTRRKTSIDTASSDAMAQYASDAAPLATSGTAANASQIAEAIALARSTSGLFVKCVIDALTHSSNRPLLQHWMDFVLASLPHLRGGFRQIVVPILMCLCEQTALCQTAVMLLMHGEAISSWSSTYHRRQISEEVLMQRGNEKTDIRGPYVQDNNAVAGGPEQDVLVFLNGLEKVLMFCMTDRSLSDDWLPESLEDFFLPIPNITDQSMLSGLAQLVHADDSHRPGDHKPRDTILYHLPVVLHILLDVWRVFRRPEWDAAGDTMGFAKKEAVLQSFAYAADHVKARLENIFERLYKYCTVDFIEGFTEIFFIENPIALEYEASREQFDLIAIEVLSATPTSSPPHILSTLLDGIRQRTPGMTAHRRRHIMRVGNLTDTSLLRFTEIYCGNLIKADSLAHLWPLIQSFAKDYLSQASAYKTFFPGLLRFLTVALDGLTRASTNAEDRKMRRDAQDLYQRCADYCILIAGRSFDQSLWLRRSNLHNEEEESSSVAADSWSLSDTIVSESARNMSTSNVSELEKKASWKSREDVMITQVNAYLATAVIPHLRQLIGDQDRINSLLNNLVYYVIGPALRTRVVFNKISIILDQICEMSKMPFTYRTWRKEVWDVFLDNRFFYMGAATAKKWKTIIQTVLSLEKERFTEVVGRITTSPSTAFFTNKDQETVNRALNLRRLSYIIFCGAIDQYVPQLPVIQEKIVELLKLEHGEMVHVEIYLCLRIMLVRFSQKHLLNFWPVLITELMRLFNAFLYNNVHDRPEEAQIALAGCKFLDLLCALELDAFQIYEWIFIRDTVQELSHSEAKGQVGDEDGPMPIMDMLSEKLSTHAEPSNALDQFSVTDTVFDTTSSVPSAGQLKRPMLTMRSISSIRQLAFFIDHVNLYVYQSSYTLAQPDLPFIESLLQHDLMEGDIEAD</sequence>
<feature type="region of interest" description="Disordered" evidence="7">
    <location>
        <begin position="1"/>
        <end position="98"/>
    </location>
</feature>
<dbReference type="GO" id="GO:0005768">
    <property type="term" value="C:endosome"/>
    <property type="evidence" value="ECO:0007669"/>
    <property type="project" value="TreeGrafter"/>
</dbReference>
<name>A0A1X2H3B1_SYNRA</name>
<evidence type="ECO:0000256" key="4">
    <source>
        <dbReference type="ARBA" id="ARBA00023034"/>
    </source>
</evidence>
<feature type="region of interest" description="Disordered" evidence="7">
    <location>
        <begin position="639"/>
        <end position="677"/>
    </location>
</feature>
<feature type="compositionally biased region" description="Polar residues" evidence="7">
    <location>
        <begin position="37"/>
        <end position="69"/>
    </location>
</feature>
<dbReference type="STRING" id="13706.A0A1X2H3B1"/>
<organism evidence="12 13">
    <name type="scientific">Syncephalastrum racemosum</name>
    <name type="common">Filamentous fungus</name>
    <dbReference type="NCBI Taxonomy" id="13706"/>
    <lineage>
        <taxon>Eukaryota</taxon>
        <taxon>Fungi</taxon>
        <taxon>Fungi incertae sedis</taxon>
        <taxon>Mucoromycota</taxon>
        <taxon>Mucoromycotina</taxon>
        <taxon>Mucoromycetes</taxon>
        <taxon>Mucorales</taxon>
        <taxon>Syncephalastraceae</taxon>
        <taxon>Syncephalastrum</taxon>
    </lineage>
</organism>
<feature type="compositionally biased region" description="Polar residues" evidence="7">
    <location>
        <begin position="89"/>
        <end position="98"/>
    </location>
</feature>
<dbReference type="GO" id="GO:0006895">
    <property type="term" value="P:Golgi to endosome transport"/>
    <property type="evidence" value="ECO:0007669"/>
    <property type="project" value="InterPro"/>
</dbReference>
<gene>
    <name evidence="12" type="ORF">BCR43DRAFT_498137</name>
</gene>